<organism evidence="3 4">
    <name type="scientific">Actinidia rufa</name>
    <dbReference type="NCBI Taxonomy" id="165716"/>
    <lineage>
        <taxon>Eukaryota</taxon>
        <taxon>Viridiplantae</taxon>
        <taxon>Streptophyta</taxon>
        <taxon>Embryophyta</taxon>
        <taxon>Tracheophyta</taxon>
        <taxon>Spermatophyta</taxon>
        <taxon>Magnoliopsida</taxon>
        <taxon>eudicotyledons</taxon>
        <taxon>Gunneridae</taxon>
        <taxon>Pentapetalae</taxon>
        <taxon>asterids</taxon>
        <taxon>Ericales</taxon>
        <taxon>Actinidiaceae</taxon>
        <taxon>Actinidia</taxon>
    </lineage>
</organism>
<dbReference type="PANTHER" id="PTHR22835">
    <property type="entry name" value="ZINC FINGER FYVE DOMAIN CONTAINING PROTEIN"/>
    <property type="match status" value="1"/>
</dbReference>
<protein>
    <submittedName>
        <fullName evidence="3">Uncharacterized protein</fullName>
    </submittedName>
</protein>
<proteinExistence type="inferred from homology"/>
<evidence type="ECO:0000256" key="1">
    <source>
        <dbReference type="ARBA" id="ARBA00008668"/>
    </source>
</evidence>
<name>A0A7J0EU31_9ERIC</name>
<evidence type="ECO:0000313" key="4">
    <source>
        <dbReference type="Proteomes" id="UP000585474"/>
    </source>
</evidence>
<keyword evidence="4" id="KW-1185">Reference proteome</keyword>
<comment type="similarity">
    <text evidence="1">Belongs to the 'GDSL' lipolytic enzyme family.</text>
</comment>
<reference evidence="3 4" key="1">
    <citation type="submission" date="2019-07" db="EMBL/GenBank/DDBJ databases">
        <title>De Novo Assembly of kiwifruit Actinidia rufa.</title>
        <authorList>
            <person name="Sugita-Konishi S."/>
            <person name="Sato K."/>
            <person name="Mori E."/>
            <person name="Abe Y."/>
            <person name="Kisaki G."/>
            <person name="Hamano K."/>
            <person name="Suezawa K."/>
            <person name="Otani M."/>
            <person name="Fukuda T."/>
            <person name="Manabe T."/>
            <person name="Gomi K."/>
            <person name="Tabuchi M."/>
            <person name="Akimitsu K."/>
            <person name="Kataoka I."/>
        </authorList>
    </citation>
    <scope>NUCLEOTIDE SEQUENCE [LARGE SCALE GENOMIC DNA]</scope>
    <source>
        <strain evidence="4">cv. Fuchu</strain>
    </source>
</reference>
<feature type="signal peptide" evidence="2">
    <location>
        <begin position="1"/>
        <end position="22"/>
    </location>
</feature>
<comment type="caution">
    <text evidence="3">The sequence shown here is derived from an EMBL/GenBank/DDBJ whole genome shotgun (WGS) entry which is preliminary data.</text>
</comment>
<keyword evidence="2" id="KW-0732">Signal</keyword>
<evidence type="ECO:0000256" key="2">
    <source>
        <dbReference type="SAM" id="SignalP"/>
    </source>
</evidence>
<dbReference type="PANTHER" id="PTHR22835:SF515">
    <property type="entry name" value="ACETYLAJMALAN ESTERASE-LIKE"/>
    <property type="match status" value="1"/>
</dbReference>
<gene>
    <name evidence="3" type="ORF">Acr_07g0001980</name>
</gene>
<dbReference type="OrthoDB" id="1580329at2759"/>
<dbReference type="EMBL" id="BJWL01000007">
    <property type="protein sequence ID" value="GFY90001.1"/>
    <property type="molecule type" value="Genomic_DNA"/>
</dbReference>
<feature type="chain" id="PRO_5029632568" evidence="2">
    <location>
        <begin position="23"/>
        <end position="193"/>
    </location>
</feature>
<dbReference type="Proteomes" id="UP000585474">
    <property type="component" value="Unassembled WGS sequence"/>
</dbReference>
<dbReference type="AlphaFoldDB" id="A0A7J0EU31"/>
<accession>A0A7J0EU31</accession>
<sequence length="193" mass="21291">MASTTTLLVATLLSSVFVPSVAQVIKGCPLNSMANHLANVFHIASPTIHTPRQPGATFATAGATVMPTAFFVERDIRSPTSNVQFVFTELLTSFCGSPHECTRKFQRALIFVDQIGTNNYKQGPGATHLIVPGSQPMGCFPGYVTMFQSKHQMHYDTNKCHIGLNTFMRLHNDHLIRQALMELRKEFPGVEIV</sequence>
<evidence type="ECO:0000313" key="3">
    <source>
        <dbReference type="EMBL" id="GFY90001.1"/>
    </source>
</evidence>